<sequence length="108" mass="12410">MSKQYPADIIIHDDDWGRIHLGHNLDRDMLRQELLEANVDTPHVGITVEEGHFRYLPRVKWCANYIMGGCDQEGDCHSHWYPVKPQPGSAMTVVTWDKQTPALVDQLT</sequence>
<dbReference type="RefSeq" id="WP_329780449.1">
    <property type="nucleotide sequence ID" value="NZ_JAYJJR010000016.1"/>
</dbReference>
<name>A0ABU5XME1_9MYCO</name>
<keyword evidence="2" id="KW-1185">Reference proteome</keyword>
<dbReference type="EMBL" id="JAYJJR010000016">
    <property type="protein sequence ID" value="MEB3023450.1"/>
    <property type="molecule type" value="Genomic_DNA"/>
</dbReference>
<dbReference type="Proteomes" id="UP001299596">
    <property type="component" value="Unassembled WGS sequence"/>
</dbReference>
<comment type="caution">
    <text evidence="1">The sequence shown here is derived from an EMBL/GenBank/DDBJ whole genome shotgun (WGS) entry which is preliminary data.</text>
</comment>
<proteinExistence type="predicted"/>
<evidence type="ECO:0000313" key="1">
    <source>
        <dbReference type="EMBL" id="MEB3023450.1"/>
    </source>
</evidence>
<reference evidence="1 2" key="1">
    <citation type="submission" date="2023-12" db="EMBL/GenBank/DDBJ databases">
        <title>Description of new species of Mycobacterium terrae complex isolated from sewage at the Sao Paulo Zoological Park Foundation in Brazil.</title>
        <authorList>
            <person name="Romagnoli C.L."/>
            <person name="Conceicao E.C."/>
            <person name="Machado E."/>
            <person name="Barreto L.B.P.F."/>
            <person name="Sharma A."/>
            <person name="Silva N.M."/>
            <person name="Marques L.E."/>
            <person name="Juliana M.A."/>
            <person name="Lourenco M.C.S."/>
            <person name="Digiampietri L.A."/>
            <person name="Suffys P.N."/>
            <person name="Viana-Niero C."/>
        </authorList>
    </citation>
    <scope>NUCLEOTIDE SEQUENCE [LARGE SCALE GENOMIC DNA]</scope>
    <source>
        <strain evidence="1 2">MYC098</strain>
    </source>
</reference>
<accession>A0ABU5XME1</accession>
<gene>
    <name evidence="1" type="ORF">K6T79_20715</name>
</gene>
<protein>
    <submittedName>
        <fullName evidence="1">Uncharacterized protein</fullName>
    </submittedName>
</protein>
<organism evidence="1 2">
    <name type="scientific">[Mycobacterium] crassicus</name>
    <dbReference type="NCBI Taxonomy" id="2872309"/>
    <lineage>
        <taxon>Bacteria</taxon>
        <taxon>Bacillati</taxon>
        <taxon>Actinomycetota</taxon>
        <taxon>Actinomycetes</taxon>
        <taxon>Mycobacteriales</taxon>
        <taxon>Mycobacteriaceae</taxon>
        <taxon>Mycolicibacter</taxon>
    </lineage>
</organism>
<evidence type="ECO:0000313" key="2">
    <source>
        <dbReference type="Proteomes" id="UP001299596"/>
    </source>
</evidence>